<dbReference type="InterPro" id="IPR050312">
    <property type="entry name" value="IolE/XylAMocC-like"/>
</dbReference>
<dbReference type="Gene3D" id="3.20.20.150">
    <property type="entry name" value="Divalent-metal-dependent TIM barrel enzymes"/>
    <property type="match status" value="1"/>
</dbReference>
<evidence type="ECO:0000259" key="2">
    <source>
        <dbReference type="Pfam" id="PF01261"/>
    </source>
</evidence>
<dbReference type="InterPro" id="IPR013022">
    <property type="entry name" value="Xyl_isomerase-like_TIM-brl"/>
</dbReference>
<feature type="region of interest" description="Disordered" evidence="1">
    <location>
        <begin position="1"/>
        <end position="21"/>
    </location>
</feature>
<gene>
    <name evidence="3" type="ORF">BLA23254_03729</name>
</gene>
<proteinExistence type="predicted"/>
<feature type="domain" description="Xylose isomerase-like TIM barrel" evidence="2">
    <location>
        <begin position="399"/>
        <end position="642"/>
    </location>
</feature>
<name>A0A6P2MB12_BURL3</name>
<dbReference type="SUPFAM" id="SSF51658">
    <property type="entry name" value="Xylose isomerase-like"/>
    <property type="match status" value="2"/>
</dbReference>
<dbReference type="Proteomes" id="UP000494218">
    <property type="component" value="Unassembled WGS sequence"/>
</dbReference>
<dbReference type="InterPro" id="IPR036237">
    <property type="entry name" value="Xyl_isomerase-like_sf"/>
</dbReference>
<keyword evidence="3" id="KW-0413">Isomerase</keyword>
<evidence type="ECO:0000313" key="3">
    <source>
        <dbReference type="EMBL" id="VWB79225.1"/>
    </source>
</evidence>
<feature type="compositionally biased region" description="Polar residues" evidence="1">
    <location>
        <begin position="10"/>
        <end position="20"/>
    </location>
</feature>
<dbReference type="GO" id="GO:0016853">
    <property type="term" value="F:isomerase activity"/>
    <property type="evidence" value="ECO:0007669"/>
    <property type="project" value="UniProtKB-KW"/>
</dbReference>
<protein>
    <submittedName>
        <fullName evidence="3">Xylose isomerase</fullName>
    </submittedName>
</protein>
<reference evidence="3 4" key="1">
    <citation type="submission" date="2019-09" db="EMBL/GenBank/DDBJ databases">
        <authorList>
            <person name="Depoorter E."/>
        </authorList>
    </citation>
    <scope>NUCLEOTIDE SEQUENCE [LARGE SCALE GENOMIC DNA]</scope>
    <source>
        <strain evidence="3">LMG 23254</strain>
    </source>
</reference>
<evidence type="ECO:0000256" key="1">
    <source>
        <dbReference type="SAM" id="MobiDB-lite"/>
    </source>
</evidence>
<dbReference type="PANTHER" id="PTHR12110:SF48">
    <property type="entry name" value="BLL3656 PROTEIN"/>
    <property type="match status" value="1"/>
</dbReference>
<accession>A0A6P2MB12</accession>
<dbReference type="Pfam" id="PF01261">
    <property type="entry name" value="AP_endonuc_2"/>
    <property type="match status" value="1"/>
</dbReference>
<dbReference type="PANTHER" id="PTHR12110">
    <property type="entry name" value="HYDROXYPYRUVATE ISOMERASE"/>
    <property type="match status" value="1"/>
</dbReference>
<sequence length="651" mass="71980">MQPASRLRTLGNQSHHNGGQETMAEPILIGVNLDGVLEHDGLPLPTPAERFRMVAGAGVFDYVEKNPARGEDLSPYFALVERHALPIRVIGGIWCAGRDEAHVAEIVDAGARFGSTVLNCQLYMHHADGHPLSDREVADFYLRTHERGEPAGCLPSLEVHVDMWSEDFTCIARVARHVERAGVPFRITLDHSHLLFKIGNRAELDASGLRDAADAGRRMLDPASPDAIYTDWIARGWVRHAHARSVTPNNPDNPWMRRADGRPGRGIQYPLVAPAPDAYHGAWHAEALDTWKAALRQLLQSQAHARPSRLEQISCEFIPFPDYGGGARYSIFDNNVACAHWLRDTWHALAAPPAADIARTAARFEPSPHSRPKDRTMTQAFHFSLNRMSAPRLPFDRYVALCKRLGIDTIEIRNDLDGVEIADGTPAAAVRATAEAGGVTILTINALQRFEQWNAERADEATVLADYAAQCGARALVLCPTNSRSDTRGADARHTDLVKALKALKPILDARGLLGFIEPLGFDECALRRKSDAVKGIYDAAGEQVFRLVHDTFHHHLSGEDIFFPNLTGLVHISGVEEDDLPVDRMRDGHRVLVGGADRLGNLRQLRELLARGYRGAFSFEPFANEIAEADDIEDRLRASIDYVRGELADR</sequence>
<dbReference type="EMBL" id="CABVPW010000017">
    <property type="protein sequence ID" value="VWB79225.1"/>
    <property type="molecule type" value="Genomic_DNA"/>
</dbReference>
<evidence type="ECO:0000313" key="4">
    <source>
        <dbReference type="Proteomes" id="UP000494218"/>
    </source>
</evidence>
<dbReference type="AlphaFoldDB" id="A0A6P2MB12"/>
<organism evidence="3 4">
    <name type="scientific">Burkholderia lata (strain ATCC 17760 / DSM 23089 / LMG 22485 / NCIMB 9086 / R18194 / 383)</name>
    <dbReference type="NCBI Taxonomy" id="482957"/>
    <lineage>
        <taxon>Bacteria</taxon>
        <taxon>Pseudomonadati</taxon>
        <taxon>Pseudomonadota</taxon>
        <taxon>Betaproteobacteria</taxon>
        <taxon>Burkholderiales</taxon>
        <taxon>Burkholderiaceae</taxon>
        <taxon>Burkholderia</taxon>
        <taxon>Burkholderia cepacia complex</taxon>
    </lineage>
</organism>